<feature type="binding site" evidence="2">
    <location>
        <begin position="184"/>
        <end position="186"/>
    </location>
    <ligand>
        <name>substrate</name>
    </ligand>
</feature>
<dbReference type="AlphaFoldDB" id="A0A0G1J5Q9"/>
<keyword evidence="2" id="KW-0479">Metal-binding</keyword>
<feature type="binding site" evidence="2">
    <location>
        <begin position="59"/>
        <end position="61"/>
    </location>
    <ligand>
        <name>substrate</name>
    </ligand>
</feature>
<dbReference type="InterPro" id="IPR018520">
    <property type="entry name" value="UPP_synth-like_CS"/>
</dbReference>
<feature type="active site" evidence="2">
    <location>
        <position position="13"/>
    </location>
</feature>
<dbReference type="PATRIC" id="fig|1618564.3.peg.512"/>
<feature type="binding site" evidence="2">
    <location>
        <position position="18"/>
    </location>
    <ligand>
        <name>substrate</name>
    </ligand>
</feature>
<dbReference type="HAMAP" id="MF_01139">
    <property type="entry name" value="ISPT"/>
    <property type="match status" value="1"/>
</dbReference>
<feature type="binding site" evidence="2">
    <location>
        <position position="30"/>
    </location>
    <ligand>
        <name>substrate</name>
    </ligand>
</feature>
<dbReference type="SUPFAM" id="SSF64005">
    <property type="entry name" value="Undecaprenyl diphosphate synthase"/>
    <property type="match status" value="1"/>
</dbReference>
<comment type="caution">
    <text evidence="3">The sequence shown here is derived from an EMBL/GenBank/DDBJ whole genome shotgun (WGS) entry which is preliminary data.</text>
</comment>
<sequence>MDTPIKHIAIMMDGNRRWARAKGLDPVKGHEYAANHTIEPIIEKCVDLGIPYVTFWAFSTENWKREEKEVKGILEIFRLAFGALALRFIKRGAKLNLLGDMSRFPEDISKKSLDMLTRSANNNKITVSFALNYGGRDEIVRAVKKIITDKIPADQITEETFSSHLDTEGMPDPDLIIRTGGEQRTSGYLPWQSVYSELYFTPTLFPDFTPDKLVEAINDFSHRDRRFGGDSTPKTK</sequence>
<evidence type="ECO:0000313" key="3">
    <source>
        <dbReference type="EMBL" id="KKT66996.1"/>
    </source>
</evidence>
<dbReference type="PANTHER" id="PTHR10291:SF0">
    <property type="entry name" value="DEHYDRODOLICHYL DIPHOSPHATE SYNTHASE 2"/>
    <property type="match status" value="1"/>
</dbReference>
<dbReference type="CDD" id="cd00475">
    <property type="entry name" value="Cis_IPPS"/>
    <property type="match status" value="1"/>
</dbReference>
<dbReference type="Proteomes" id="UP000034826">
    <property type="component" value="Unassembled WGS sequence"/>
</dbReference>
<reference evidence="3 4" key="1">
    <citation type="journal article" date="2015" name="Nature">
        <title>rRNA introns, odd ribosomes, and small enigmatic genomes across a large radiation of phyla.</title>
        <authorList>
            <person name="Brown C.T."/>
            <person name="Hug L.A."/>
            <person name="Thomas B.C."/>
            <person name="Sharon I."/>
            <person name="Castelle C.J."/>
            <person name="Singh A."/>
            <person name="Wilkins M.J."/>
            <person name="Williams K.H."/>
            <person name="Banfield J.F."/>
        </authorList>
    </citation>
    <scope>NUCLEOTIDE SEQUENCE [LARGE SCALE GENOMIC DNA]</scope>
</reference>
<keyword evidence="1 2" id="KW-0808">Transferase</keyword>
<accession>A0A0G1J5Q9</accession>
<comment type="similarity">
    <text evidence="2">Belongs to the UPP synthase family.</text>
</comment>
<evidence type="ECO:0000256" key="2">
    <source>
        <dbReference type="HAMAP-Rule" id="MF_01139"/>
    </source>
</evidence>
<comment type="caution">
    <text evidence="2">Lacks conserved residue(s) required for the propagation of feature annotation.</text>
</comment>
<dbReference type="InterPro" id="IPR036424">
    <property type="entry name" value="UPP_synth-like_sf"/>
</dbReference>
<feature type="binding site" evidence="2">
    <location>
        <position position="63"/>
    </location>
    <ligand>
        <name>substrate</name>
    </ligand>
</feature>
<protein>
    <recommendedName>
        <fullName evidence="2">Isoprenyl transferase</fullName>
        <ecNumber evidence="2">2.5.1.-</ecNumber>
    </recommendedName>
</protein>
<gene>
    <name evidence="3" type="ORF">UW60_C0016G0015</name>
</gene>
<feature type="binding site" evidence="2">
    <location>
        <position position="197"/>
    </location>
    <ligand>
        <name>Mg(2+)</name>
        <dbReference type="ChEBI" id="CHEBI:18420"/>
    </ligand>
</feature>
<feature type="active site" description="Proton acceptor" evidence="2">
    <location>
        <position position="62"/>
    </location>
</feature>
<name>A0A0G1J5Q9_9BACT</name>
<dbReference type="GO" id="GO:0000287">
    <property type="term" value="F:magnesium ion binding"/>
    <property type="evidence" value="ECO:0007669"/>
    <property type="project" value="UniProtKB-UniRule"/>
</dbReference>
<comment type="cofactor">
    <cofactor evidence="2">
        <name>Mg(2+)</name>
        <dbReference type="ChEBI" id="CHEBI:18420"/>
    </cofactor>
    <text evidence="2">Binds 2 magnesium ions per subunit.</text>
</comment>
<dbReference type="EMBL" id="LCIY01000016">
    <property type="protein sequence ID" value="KKT66996.1"/>
    <property type="molecule type" value="Genomic_DNA"/>
</dbReference>
<dbReference type="EC" id="2.5.1.-" evidence="2"/>
<evidence type="ECO:0000256" key="1">
    <source>
        <dbReference type="ARBA" id="ARBA00022679"/>
    </source>
</evidence>
<evidence type="ECO:0000313" key="4">
    <source>
        <dbReference type="Proteomes" id="UP000034826"/>
    </source>
</evidence>
<dbReference type="NCBIfam" id="TIGR00055">
    <property type="entry name" value="uppS"/>
    <property type="match status" value="1"/>
</dbReference>
<comment type="function">
    <text evidence="2">Catalyzes the condensation of isopentenyl diphosphate (IPP) with allylic pyrophosphates generating different type of terpenoids.</text>
</comment>
<comment type="subunit">
    <text evidence="2">Homodimer.</text>
</comment>
<dbReference type="Gene3D" id="3.40.1180.10">
    <property type="entry name" value="Decaprenyl diphosphate synthase-like"/>
    <property type="match status" value="1"/>
</dbReference>
<feature type="binding site" evidence="2">
    <location>
        <position position="65"/>
    </location>
    <ligand>
        <name>substrate</name>
    </ligand>
</feature>
<dbReference type="GO" id="GO:0045547">
    <property type="term" value="F:ditrans,polycis-polyprenyl diphosphate synthase [(2E,6E)-farnesyl diphosphate specific] activity"/>
    <property type="evidence" value="ECO:0007669"/>
    <property type="project" value="TreeGrafter"/>
</dbReference>
<feature type="binding site" evidence="2">
    <location>
        <begin position="14"/>
        <end position="17"/>
    </location>
    <ligand>
        <name>substrate</name>
    </ligand>
</feature>
<dbReference type="InterPro" id="IPR001441">
    <property type="entry name" value="UPP_synth-like"/>
</dbReference>
<organism evidence="3 4">
    <name type="scientific">Candidatus Woesebacteria bacterium GW2011_GWA2_44_33</name>
    <dbReference type="NCBI Taxonomy" id="1618564"/>
    <lineage>
        <taxon>Bacteria</taxon>
        <taxon>Candidatus Woeseibacteriota</taxon>
    </lineage>
</organism>
<feature type="binding site" evidence="2">
    <location>
        <position position="178"/>
    </location>
    <ligand>
        <name>substrate</name>
    </ligand>
</feature>
<feature type="binding site" evidence="2">
    <location>
        <position position="13"/>
    </location>
    <ligand>
        <name>Mg(2+)</name>
        <dbReference type="ChEBI" id="CHEBI:18420"/>
    </ligand>
</feature>
<keyword evidence="2" id="KW-0460">Magnesium</keyword>
<dbReference type="PANTHER" id="PTHR10291">
    <property type="entry name" value="DEHYDRODOLICHYL DIPHOSPHATE SYNTHASE FAMILY MEMBER"/>
    <property type="match status" value="1"/>
</dbReference>
<dbReference type="Pfam" id="PF01255">
    <property type="entry name" value="Prenyltransf"/>
    <property type="match status" value="1"/>
</dbReference>
<dbReference type="GO" id="GO:0016094">
    <property type="term" value="P:polyprenol biosynthetic process"/>
    <property type="evidence" value="ECO:0007669"/>
    <property type="project" value="TreeGrafter"/>
</dbReference>
<proteinExistence type="inferred from homology"/>
<dbReference type="PROSITE" id="PS01066">
    <property type="entry name" value="UPP_SYNTHASE"/>
    <property type="match status" value="1"/>
</dbReference>